<dbReference type="PANTHER" id="PTHR23073">
    <property type="entry name" value="26S PROTEASOME REGULATORY SUBUNIT"/>
    <property type="match status" value="1"/>
</dbReference>
<dbReference type="GO" id="GO:0016887">
    <property type="term" value="F:ATP hydrolysis activity"/>
    <property type="evidence" value="ECO:0007669"/>
    <property type="project" value="InterPro"/>
</dbReference>
<comment type="caution">
    <text evidence="5">The sequence shown here is derived from an EMBL/GenBank/DDBJ whole genome shotgun (WGS) entry which is preliminary data.</text>
</comment>
<dbReference type="SMART" id="SM00382">
    <property type="entry name" value="AAA"/>
    <property type="match status" value="1"/>
</dbReference>
<dbReference type="CDD" id="cd19481">
    <property type="entry name" value="RecA-like_protease"/>
    <property type="match status" value="1"/>
</dbReference>
<dbReference type="SUPFAM" id="SSF52540">
    <property type="entry name" value="P-loop containing nucleoside triphosphate hydrolases"/>
    <property type="match status" value="1"/>
</dbReference>
<evidence type="ECO:0000256" key="3">
    <source>
        <dbReference type="ARBA" id="ARBA00022840"/>
    </source>
</evidence>
<dbReference type="EMBL" id="PDUD01000043">
    <property type="protein sequence ID" value="PHN02227.1"/>
    <property type="molecule type" value="Genomic_DNA"/>
</dbReference>
<dbReference type="Gene3D" id="3.40.50.300">
    <property type="entry name" value="P-loop containing nucleotide triphosphate hydrolases"/>
    <property type="match status" value="1"/>
</dbReference>
<evidence type="ECO:0000313" key="5">
    <source>
        <dbReference type="EMBL" id="PHN02227.1"/>
    </source>
</evidence>
<evidence type="ECO:0000256" key="1">
    <source>
        <dbReference type="ARBA" id="ARBA00006914"/>
    </source>
</evidence>
<evidence type="ECO:0000313" key="6">
    <source>
        <dbReference type="Proteomes" id="UP000223913"/>
    </source>
</evidence>
<evidence type="ECO:0000259" key="4">
    <source>
        <dbReference type="SMART" id="SM00382"/>
    </source>
</evidence>
<dbReference type="InterPro" id="IPR050221">
    <property type="entry name" value="26S_Proteasome_ATPase"/>
</dbReference>
<reference evidence="5 6" key="1">
    <citation type="submission" date="2017-10" db="EMBL/GenBank/DDBJ databases">
        <title>The draft genome sequence of Lewinella nigricans NBRC 102662.</title>
        <authorList>
            <person name="Wang K."/>
        </authorList>
    </citation>
    <scope>NUCLEOTIDE SEQUENCE [LARGE SCALE GENOMIC DNA]</scope>
    <source>
        <strain evidence="5 6">NBRC 102662</strain>
    </source>
</reference>
<evidence type="ECO:0000256" key="2">
    <source>
        <dbReference type="ARBA" id="ARBA00022741"/>
    </source>
</evidence>
<dbReference type="InterPro" id="IPR003593">
    <property type="entry name" value="AAA+_ATPase"/>
</dbReference>
<dbReference type="AlphaFoldDB" id="A0A2D0N193"/>
<gene>
    <name evidence="5" type="ORF">CRP01_33375</name>
</gene>
<proteinExistence type="inferred from homology"/>
<protein>
    <submittedName>
        <fullName evidence="5">AAA family ATPase</fullName>
    </submittedName>
</protein>
<dbReference type="InterPro" id="IPR027417">
    <property type="entry name" value="P-loop_NTPase"/>
</dbReference>
<accession>A0A2D0N193</accession>
<dbReference type="Proteomes" id="UP000223913">
    <property type="component" value="Unassembled WGS sequence"/>
</dbReference>
<dbReference type="InterPro" id="IPR003959">
    <property type="entry name" value="ATPase_AAA_core"/>
</dbReference>
<dbReference type="OrthoDB" id="7438987at2"/>
<comment type="similarity">
    <text evidence="1">Belongs to the AAA ATPase family.</text>
</comment>
<keyword evidence="6" id="KW-1185">Reference proteome</keyword>
<organism evidence="5 6">
    <name type="scientific">Flavilitoribacter nigricans (strain ATCC 23147 / DSM 23189 / NBRC 102662 / NCIMB 1420 / SS-2)</name>
    <name type="common">Lewinella nigricans</name>
    <dbReference type="NCBI Taxonomy" id="1122177"/>
    <lineage>
        <taxon>Bacteria</taxon>
        <taxon>Pseudomonadati</taxon>
        <taxon>Bacteroidota</taxon>
        <taxon>Saprospiria</taxon>
        <taxon>Saprospirales</taxon>
        <taxon>Lewinellaceae</taxon>
        <taxon>Flavilitoribacter</taxon>
    </lineage>
</organism>
<keyword evidence="2" id="KW-0547">Nucleotide-binding</keyword>
<dbReference type="GO" id="GO:0005524">
    <property type="term" value="F:ATP binding"/>
    <property type="evidence" value="ECO:0007669"/>
    <property type="project" value="UniProtKB-KW"/>
</dbReference>
<dbReference type="Pfam" id="PF00004">
    <property type="entry name" value="AAA"/>
    <property type="match status" value="1"/>
</dbReference>
<name>A0A2D0N193_FLAN2</name>
<keyword evidence="3" id="KW-0067">ATP-binding</keyword>
<feature type="domain" description="AAA+ ATPase" evidence="4">
    <location>
        <begin position="237"/>
        <end position="369"/>
    </location>
</feature>
<sequence length="450" mass="51964">MDQPTIDQSLHWHLEWFQAVLDLRIAQYFEHDHPRRDEGFPPPPTLPPSTPLDRLFEEYDMNWEERIVVLLALAPHIRPQLLDIFYIENSTTKRGFTEFGGVQGKQHGGFLPTGETAVFIIAGSQMDQRLLAMRIFRRDHYLFEEQILRMGSERSGEPVLSVPLELSPTCLRAILWDEQYEPDFGPGFPAKRVSTPLEWGDLVLPPYVLQQINEIKAWVLYEMKIREDWVLNKWIKPGYRSLFFGPPGTGKTMTASLLGKAVNRAVYRIDLSMVVSKYIGETEKNLAGIFDQAERRQWILFFDEADALFGKRTQTKSSNDRYANQEVSYLLQRVEDYPGLVILASNFKGNLDEAFIRRFQSIIQFPVPGPDQRLLLWQKIFSGGLRPAHDLDLEAIAEKYEITGGEIINVLRTLAVQMAHAKREEVHLRDILESLRKEYQKSGRVMMGRA</sequence>
<dbReference type="RefSeq" id="WP_099154419.1">
    <property type="nucleotide sequence ID" value="NZ_PDUD01000043.1"/>
</dbReference>